<proteinExistence type="predicted"/>
<dbReference type="GO" id="GO:0006633">
    <property type="term" value="P:fatty acid biosynthetic process"/>
    <property type="evidence" value="ECO:0007669"/>
    <property type="project" value="InterPro"/>
</dbReference>
<dbReference type="SUPFAM" id="SSF53901">
    <property type="entry name" value="Thiolase-like"/>
    <property type="match status" value="2"/>
</dbReference>
<evidence type="ECO:0000313" key="4">
    <source>
        <dbReference type="Proteomes" id="UP000601435"/>
    </source>
</evidence>
<dbReference type="EMBL" id="CAJNJA010079147">
    <property type="protein sequence ID" value="CAE7924507.1"/>
    <property type="molecule type" value="Genomic_DNA"/>
</dbReference>
<gene>
    <name evidence="3" type="primary">af370</name>
    <name evidence="3" type="ORF">SNEC2469_LOCUS31970</name>
</gene>
<dbReference type="SMART" id="SM00825">
    <property type="entry name" value="PKS_KS"/>
    <property type="match status" value="1"/>
</dbReference>
<dbReference type="PROSITE" id="PS00606">
    <property type="entry name" value="KS3_1"/>
    <property type="match status" value="1"/>
</dbReference>
<dbReference type="PANTHER" id="PTHR43775:SF52">
    <property type="entry name" value="STEREOSELECTIVE KETO-REDUCTASE AF490"/>
    <property type="match status" value="1"/>
</dbReference>
<comment type="caution">
    <text evidence="3">The sequence shown here is derived from an EMBL/GenBank/DDBJ whole genome shotgun (WGS) entry which is preliminary data.</text>
</comment>
<feature type="non-terminal residue" evidence="3">
    <location>
        <position position="249"/>
    </location>
</feature>
<dbReference type="Gene3D" id="3.40.47.10">
    <property type="match status" value="1"/>
</dbReference>
<dbReference type="AlphaFoldDB" id="A0A813BS83"/>
<dbReference type="CDD" id="cd00833">
    <property type="entry name" value="PKS"/>
    <property type="match status" value="1"/>
</dbReference>
<dbReference type="Proteomes" id="UP000601435">
    <property type="component" value="Unassembled WGS sequence"/>
</dbReference>
<dbReference type="Pfam" id="PF02801">
    <property type="entry name" value="Ketoacyl-synt_C"/>
    <property type="match status" value="1"/>
</dbReference>
<dbReference type="InterPro" id="IPR016039">
    <property type="entry name" value="Thiolase-like"/>
</dbReference>
<protein>
    <submittedName>
        <fullName evidence="3">Af370 protein</fullName>
    </submittedName>
</protein>
<dbReference type="GO" id="GO:0004315">
    <property type="term" value="F:3-oxoacyl-[acyl-carrier-protein] synthase activity"/>
    <property type="evidence" value="ECO:0007669"/>
    <property type="project" value="InterPro"/>
</dbReference>
<keyword evidence="1" id="KW-0808">Transferase</keyword>
<keyword evidence="4" id="KW-1185">Reference proteome</keyword>
<sequence>MLSGQVSYFLHFTGPSAAVDTACASGLSAVAMGEMNLRYGWDGAVAVGALSLYDMWSYTLACLPGAMLSGRCQPFSMKANGYGRAEGVGAVAMRHLGADLAVPPLAELRGIAQDSDGASVTPITRPSPSQQLECMRMVWRSEAADCGAVECHGTGTPVGDPTEVNSVGDMVSQRVCIGGVKGNINHTESTAGIAGLIKMVNVVQQQTMCPHGAGHWSPELSILSTKQKEHLILSTECQQLREGARAAGV</sequence>
<organism evidence="3 4">
    <name type="scientific">Symbiodinium necroappetens</name>
    <dbReference type="NCBI Taxonomy" id="1628268"/>
    <lineage>
        <taxon>Eukaryota</taxon>
        <taxon>Sar</taxon>
        <taxon>Alveolata</taxon>
        <taxon>Dinophyceae</taxon>
        <taxon>Suessiales</taxon>
        <taxon>Symbiodiniaceae</taxon>
        <taxon>Symbiodinium</taxon>
    </lineage>
</organism>
<accession>A0A813BS83</accession>
<dbReference type="Pfam" id="PF00109">
    <property type="entry name" value="ketoacyl-synt"/>
    <property type="match status" value="1"/>
</dbReference>
<evidence type="ECO:0000256" key="1">
    <source>
        <dbReference type="ARBA" id="ARBA00022679"/>
    </source>
</evidence>
<feature type="domain" description="Ketosynthase family 3 (KS3)" evidence="2">
    <location>
        <begin position="1"/>
        <end position="249"/>
    </location>
</feature>
<dbReference type="InterPro" id="IPR014030">
    <property type="entry name" value="Ketoacyl_synth_N"/>
</dbReference>
<dbReference type="GO" id="GO:0044550">
    <property type="term" value="P:secondary metabolite biosynthetic process"/>
    <property type="evidence" value="ECO:0007669"/>
    <property type="project" value="TreeGrafter"/>
</dbReference>
<reference evidence="3" key="1">
    <citation type="submission" date="2021-02" db="EMBL/GenBank/DDBJ databases">
        <authorList>
            <person name="Dougan E. K."/>
            <person name="Rhodes N."/>
            <person name="Thang M."/>
            <person name="Chan C."/>
        </authorList>
    </citation>
    <scope>NUCLEOTIDE SEQUENCE</scope>
</reference>
<feature type="non-terminal residue" evidence="3">
    <location>
        <position position="1"/>
    </location>
</feature>
<evidence type="ECO:0000313" key="3">
    <source>
        <dbReference type="EMBL" id="CAE7924507.1"/>
    </source>
</evidence>
<dbReference type="InterPro" id="IPR020841">
    <property type="entry name" value="PKS_Beta-ketoAc_synthase_dom"/>
</dbReference>
<dbReference type="OrthoDB" id="440080at2759"/>
<evidence type="ECO:0000259" key="2">
    <source>
        <dbReference type="PROSITE" id="PS52004"/>
    </source>
</evidence>
<dbReference type="InterPro" id="IPR014031">
    <property type="entry name" value="Ketoacyl_synth_C"/>
</dbReference>
<dbReference type="InterPro" id="IPR018201">
    <property type="entry name" value="Ketoacyl_synth_AS"/>
</dbReference>
<dbReference type="InterPro" id="IPR050091">
    <property type="entry name" value="PKS_NRPS_Biosynth_Enz"/>
</dbReference>
<dbReference type="PROSITE" id="PS52004">
    <property type="entry name" value="KS3_2"/>
    <property type="match status" value="1"/>
</dbReference>
<dbReference type="GO" id="GO:0004312">
    <property type="term" value="F:fatty acid synthase activity"/>
    <property type="evidence" value="ECO:0007669"/>
    <property type="project" value="TreeGrafter"/>
</dbReference>
<name>A0A813BS83_9DINO</name>
<dbReference type="PANTHER" id="PTHR43775">
    <property type="entry name" value="FATTY ACID SYNTHASE"/>
    <property type="match status" value="1"/>
</dbReference>